<keyword evidence="3" id="KW-0963">Cytoplasm</keyword>
<dbReference type="InterPro" id="IPR028458">
    <property type="entry name" value="Twinfilin"/>
</dbReference>
<evidence type="ECO:0000256" key="6">
    <source>
        <dbReference type="ARBA" id="ARBA00023212"/>
    </source>
</evidence>
<evidence type="ECO:0000313" key="10">
    <source>
        <dbReference type="EMBL" id="GMM35644.1"/>
    </source>
</evidence>
<evidence type="ECO:0000256" key="5">
    <source>
        <dbReference type="ARBA" id="ARBA00023203"/>
    </source>
</evidence>
<dbReference type="FunFam" id="3.40.20.10:FF:000042">
    <property type="entry name" value="Actin depolymerizing protein"/>
    <property type="match status" value="1"/>
</dbReference>
<dbReference type="SMART" id="SM00102">
    <property type="entry name" value="ADF"/>
    <property type="match status" value="2"/>
</dbReference>
<dbReference type="Gene3D" id="3.40.20.10">
    <property type="entry name" value="Severin"/>
    <property type="match status" value="2"/>
</dbReference>
<feature type="domain" description="ADF-H" evidence="9">
    <location>
        <begin position="5"/>
        <end position="139"/>
    </location>
</feature>
<dbReference type="InterPro" id="IPR029006">
    <property type="entry name" value="ADF-H/Gelsolin-like_dom_sf"/>
</dbReference>
<feature type="region of interest" description="Disordered" evidence="8">
    <location>
        <begin position="318"/>
        <end position="358"/>
    </location>
</feature>
<dbReference type="InterPro" id="IPR002108">
    <property type="entry name" value="ADF-H"/>
</dbReference>
<keyword evidence="6" id="KW-0206">Cytoskeleton</keyword>
<evidence type="ECO:0000256" key="7">
    <source>
        <dbReference type="ARBA" id="ARBA00038532"/>
    </source>
</evidence>
<evidence type="ECO:0000256" key="4">
    <source>
        <dbReference type="ARBA" id="ARBA00022737"/>
    </source>
</evidence>
<dbReference type="GO" id="GO:0005884">
    <property type="term" value="C:actin filament"/>
    <property type="evidence" value="ECO:0007669"/>
    <property type="project" value="TreeGrafter"/>
</dbReference>
<dbReference type="PANTHER" id="PTHR13759">
    <property type="entry name" value="TWINFILIN"/>
    <property type="match status" value="1"/>
</dbReference>
<dbReference type="Proteomes" id="UP001360560">
    <property type="component" value="Unassembled WGS sequence"/>
</dbReference>
<keyword evidence="5" id="KW-0009">Actin-binding</keyword>
<sequence>MSNQSGITASQDLVDSFSQFIKDTSGNRALLLKIANETVVVDQQIAGTSSFANDWDLVASQLTTTDPRYIFYKNDTAHPRYLIFISYVPDYAQIKSKMLYASTKSTLLRQLGNQDIIKKHYLVNDLDEISYKGYQEHERSEKLEAPLTESERSLKQINESEVNTLFFNQTGSSSTSIKRSLVRMDHSSNMKGTMIDDDVFEKLLGNGTFVPGTLVSTKINSNETIYFVDSYSGITPPEVSQAIGKVDGPQFSFYKNTLNNIFFIYTCPSGSKIRDRMLYASTKQGFLANLKEKGIVINKIVEIGDPIEIEVSDLEESHAAATGSSSGANQQGGVDTSSIASVVSSQLKLNKPKGPRRR</sequence>
<dbReference type="GO" id="GO:0051016">
    <property type="term" value="P:barbed-end actin filament capping"/>
    <property type="evidence" value="ECO:0007669"/>
    <property type="project" value="TreeGrafter"/>
</dbReference>
<reference evidence="10 11" key="1">
    <citation type="journal article" date="2023" name="Elife">
        <title>Identification of key yeast species and microbe-microbe interactions impacting larval growth of Drosophila in the wild.</title>
        <authorList>
            <person name="Mure A."/>
            <person name="Sugiura Y."/>
            <person name="Maeda R."/>
            <person name="Honda K."/>
            <person name="Sakurai N."/>
            <person name="Takahashi Y."/>
            <person name="Watada M."/>
            <person name="Katoh T."/>
            <person name="Gotoh A."/>
            <person name="Gotoh Y."/>
            <person name="Taniguchi I."/>
            <person name="Nakamura K."/>
            <person name="Hayashi T."/>
            <person name="Katayama T."/>
            <person name="Uemura T."/>
            <person name="Hattori Y."/>
        </authorList>
    </citation>
    <scope>NUCLEOTIDE SEQUENCE [LARGE SCALE GENOMIC DNA]</scope>
    <source>
        <strain evidence="10 11">SC-9</strain>
    </source>
</reference>
<dbReference type="CDD" id="cd11285">
    <property type="entry name" value="ADF_Twf-N_like"/>
    <property type="match status" value="1"/>
</dbReference>
<feature type="compositionally biased region" description="Polar residues" evidence="8">
    <location>
        <begin position="334"/>
        <end position="348"/>
    </location>
</feature>
<dbReference type="SUPFAM" id="SSF55753">
    <property type="entry name" value="Actin depolymerizing proteins"/>
    <property type="match status" value="2"/>
</dbReference>
<comment type="caution">
    <text evidence="10">The sequence shown here is derived from an EMBL/GenBank/DDBJ whole genome shotgun (WGS) entry which is preliminary data.</text>
</comment>
<organism evidence="10 11">
    <name type="scientific">Saccharomycopsis crataegensis</name>
    <dbReference type="NCBI Taxonomy" id="43959"/>
    <lineage>
        <taxon>Eukaryota</taxon>
        <taxon>Fungi</taxon>
        <taxon>Dikarya</taxon>
        <taxon>Ascomycota</taxon>
        <taxon>Saccharomycotina</taxon>
        <taxon>Saccharomycetes</taxon>
        <taxon>Saccharomycopsidaceae</taxon>
        <taxon>Saccharomycopsis</taxon>
    </lineage>
</organism>
<dbReference type="Pfam" id="PF00241">
    <property type="entry name" value="Cofilin_ADF"/>
    <property type="match status" value="2"/>
</dbReference>
<dbReference type="PROSITE" id="PS51263">
    <property type="entry name" value="ADF_H"/>
    <property type="match status" value="1"/>
</dbReference>
<comment type="subunit">
    <text evidence="7">Interacts with G-actin; ADP-actin form.</text>
</comment>
<comment type="similarity">
    <text evidence="2">Belongs to the actin-binding proteins ADF family. Twinfilin subfamily.</text>
</comment>
<feature type="compositionally biased region" description="Low complexity" evidence="8">
    <location>
        <begin position="319"/>
        <end position="333"/>
    </location>
</feature>
<dbReference type="AlphaFoldDB" id="A0AAV5QLY5"/>
<dbReference type="PANTHER" id="PTHR13759:SF1">
    <property type="entry name" value="TWINFILIN"/>
    <property type="match status" value="1"/>
</dbReference>
<evidence type="ECO:0000256" key="2">
    <source>
        <dbReference type="ARBA" id="ARBA00009557"/>
    </source>
</evidence>
<comment type="subcellular location">
    <subcellularLocation>
        <location evidence="1">Cytoplasm</location>
        <location evidence="1">Cytoskeleton</location>
    </subcellularLocation>
</comment>
<dbReference type="GeneID" id="90073623"/>
<dbReference type="RefSeq" id="XP_064852644.1">
    <property type="nucleotide sequence ID" value="XM_064996572.1"/>
</dbReference>
<dbReference type="GO" id="GO:0003785">
    <property type="term" value="F:actin monomer binding"/>
    <property type="evidence" value="ECO:0007669"/>
    <property type="project" value="TreeGrafter"/>
</dbReference>
<proteinExistence type="inferred from homology"/>
<evidence type="ECO:0000256" key="1">
    <source>
        <dbReference type="ARBA" id="ARBA00004245"/>
    </source>
</evidence>
<dbReference type="EMBL" id="BTFZ01000010">
    <property type="protein sequence ID" value="GMM35644.1"/>
    <property type="molecule type" value="Genomic_DNA"/>
</dbReference>
<name>A0AAV5QLY5_9ASCO</name>
<accession>A0AAV5QLY5</accession>
<evidence type="ECO:0000256" key="3">
    <source>
        <dbReference type="ARBA" id="ARBA00022490"/>
    </source>
</evidence>
<protein>
    <submittedName>
        <fullName evidence="10">Twf1 protein</fullName>
    </submittedName>
</protein>
<dbReference type="GO" id="GO:0030042">
    <property type="term" value="P:actin filament depolymerization"/>
    <property type="evidence" value="ECO:0007669"/>
    <property type="project" value="TreeGrafter"/>
</dbReference>
<dbReference type="GO" id="GO:0005737">
    <property type="term" value="C:cytoplasm"/>
    <property type="evidence" value="ECO:0007669"/>
    <property type="project" value="TreeGrafter"/>
</dbReference>
<evidence type="ECO:0000313" key="11">
    <source>
        <dbReference type="Proteomes" id="UP001360560"/>
    </source>
</evidence>
<evidence type="ECO:0000259" key="9">
    <source>
        <dbReference type="PROSITE" id="PS51263"/>
    </source>
</evidence>
<dbReference type="GO" id="GO:0051015">
    <property type="term" value="F:actin filament binding"/>
    <property type="evidence" value="ECO:0007669"/>
    <property type="project" value="TreeGrafter"/>
</dbReference>
<gene>
    <name evidence="10" type="ORF">DASC09_029690</name>
</gene>
<keyword evidence="4" id="KW-0677">Repeat</keyword>
<keyword evidence="11" id="KW-1185">Reference proteome</keyword>
<evidence type="ECO:0000256" key="8">
    <source>
        <dbReference type="SAM" id="MobiDB-lite"/>
    </source>
</evidence>